<evidence type="ECO:0000259" key="1">
    <source>
        <dbReference type="PROSITE" id="PS50943"/>
    </source>
</evidence>
<dbReference type="Pfam" id="PF01381">
    <property type="entry name" value="HTH_3"/>
    <property type="match status" value="1"/>
</dbReference>
<dbReference type="InterPro" id="IPR010982">
    <property type="entry name" value="Lambda_DNA-bd_dom_sf"/>
</dbReference>
<dbReference type="Proteomes" id="UP000033166">
    <property type="component" value="Chromosome I"/>
</dbReference>
<gene>
    <name evidence="2" type="ORF">LACPI_0764</name>
</gene>
<dbReference type="PROSITE" id="PS50943">
    <property type="entry name" value="HTH_CROC1"/>
    <property type="match status" value="1"/>
</dbReference>
<dbReference type="InterPro" id="IPR001387">
    <property type="entry name" value="Cro/C1-type_HTH"/>
</dbReference>
<dbReference type="GO" id="GO:0003677">
    <property type="term" value="F:DNA binding"/>
    <property type="evidence" value="ECO:0007669"/>
    <property type="project" value="InterPro"/>
</dbReference>
<organism evidence="2 3">
    <name type="scientific">Pseudolactococcus piscium MKFS47</name>
    <dbReference type="NCBI Taxonomy" id="297352"/>
    <lineage>
        <taxon>Bacteria</taxon>
        <taxon>Bacillati</taxon>
        <taxon>Bacillota</taxon>
        <taxon>Bacilli</taxon>
        <taxon>Lactobacillales</taxon>
        <taxon>Streptococcaceae</taxon>
        <taxon>Pseudolactococcus</taxon>
    </lineage>
</organism>
<accession>A0A0D6DVZ4</accession>
<proteinExistence type="predicted"/>
<name>A0A0D6DVZ4_9LACT</name>
<reference evidence="3" key="1">
    <citation type="submission" date="2015-01" db="EMBL/GenBank/DDBJ databases">
        <authorList>
            <person name="Andreevskaya M."/>
        </authorList>
    </citation>
    <scope>NUCLEOTIDE SEQUENCE [LARGE SCALE GENOMIC DNA]</scope>
    <source>
        <strain evidence="3">MKFS47</strain>
    </source>
</reference>
<evidence type="ECO:0000313" key="2">
    <source>
        <dbReference type="EMBL" id="CEN27964.1"/>
    </source>
</evidence>
<dbReference type="EMBL" id="LN774769">
    <property type="protein sequence ID" value="CEN27964.1"/>
    <property type="molecule type" value="Genomic_DNA"/>
</dbReference>
<protein>
    <submittedName>
        <fullName evidence="2">Phage DNA binding protein</fullName>
    </submittedName>
</protein>
<sequence length="62" mass="7295">MLWKTIEEELAKQGKSLYWLAKETKKEKSFYYRVKNGIVKTINLDTAIKIADALDISLDKFR</sequence>
<evidence type="ECO:0000313" key="3">
    <source>
        <dbReference type="Proteomes" id="UP000033166"/>
    </source>
</evidence>
<dbReference type="SMART" id="SM00530">
    <property type="entry name" value="HTH_XRE"/>
    <property type="match status" value="1"/>
</dbReference>
<dbReference type="AlphaFoldDB" id="A0A0D6DVZ4"/>
<dbReference type="KEGG" id="lpk:LACPI_0764"/>
<dbReference type="Gene3D" id="1.10.260.40">
    <property type="entry name" value="lambda repressor-like DNA-binding domains"/>
    <property type="match status" value="1"/>
</dbReference>
<dbReference type="HOGENOM" id="CLU_066192_50_0_9"/>
<dbReference type="SUPFAM" id="SSF47413">
    <property type="entry name" value="lambda repressor-like DNA-binding domains"/>
    <property type="match status" value="1"/>
</dbReference>
<feature type="domain" description="HTH cro/C1-type" evidence="1">
    <location>
        <begin position="6"/>
        <end position="61"/>
    </location>
</feature>
<dbReference type="RefSeq" id="WP_047915163.1">
    <property type="nucleotide sequence ID" value="NZ_LN774769.1"/>
</dbReference>